<proteinExistence type="predicted"/>
<reference evidence="1 2" key="1">
    <citation type="submission" date="2022-12" db="EMBL/GenBank/DDBJ databases">
        <title>Metagenome assembled genome from gulf of manar.</title>
        <authorList>
            <person name="Kohli P."/>
            <person name="Pk S."/>
            <person name="Venkata Ramana C."/>
            <person name="Sasikala C."/>
        </authorList>
    </citation>
    <scope>NUCLEOTIDE SEQUENCE [LARGE SCALE GENOMIC DNA]</scope>
    <source>
        <strain evidence="1">JB008</strain>
    </source>
</reference>
<dbReference type="SUPFAM" id="SSF110849">
    <property type="entry name" value="ParB/Sulfiredoxin"/>
    <property type="match status" value="1"/>
</dbReference>
<sequence length="305" mass="36483">MNPHNLQTSDNEFSNARMKAFRDSIFSILNPEKKEMLSFYDIRSLIKPRAEFYRGIQTIPLDSIAGSEGRYNDFTRAFLPKREHLRTRWRLVNVATLEDVYLPPIRVFQIGETYFVRDGNHRVSVARQNGQIDIDAEVTEITSEIEIKPDITIKELRKKVIEFELSRIKERTGLAEWVDFKKMKFTTPGRYEEILRHIIGHQEYLKTLSEKDVNIEQAADSWFRTVYIPVIEIIHNEDLIARFQDRTEADIYVWVMKHWNDLGNRYGDYPKIQKNGRWPGKFAINRMYIRIKRFFRRLRRKYLNS</sequence>
<protein>
    <submittedName>
        <fullName evidence="1">Transcriptional regulator</fullName>
    </submittedName>
</protein>
<name>A0AAJ1ICK0_9SPIO</name>
<comment type="caution">
    <text evidence="1">The sequence shown here is derived from an EMBL/GenBank/DDBJ whole genome shotgun (WGS) entry which is preliminary data.</text>
</comment>
<dbReference type="EMBL" id="JAQQAL010000016">
    <property type="protein sequence ID" value="MDC7226709.1"/>
    <property type="molecule type" value="Genomic_DNA"/>
</dbReference>
<dbReference type="Proteomes" id="UP001221217">
    <property type="component" value="Unassembled WGS sequence"/>
</dbReference>
<accession>A0AAJ1ICK0</accession>
<gene>
    <name evidence="1" type="ORF">PQJ61_08085</name>
</gene>
<dbReference type="InterPro" id="IPR036086">
    <property type="entry name" value="ParB/Sulfiredoxin_sf"/>
</dbReference>
<evidence type="ECO:0000313" key="2">
    <source>
        <dbReference type="Proteomes" id="UP001221217"/>
    </source>
</evidence>
<evidence type="ECO:0000313" key="1">
    <source>
        <dbReference type="EMBL" id="MDC7226709.1"/>
    </source>
</evidence>
<dbReference type="AlphaFoldDB" id="A0AAJ1ICK0"/>
<organism evidence="1 2">
    <name type="scientific">Candidatus Thalassospirochaeta sargassi</name>
    <dbReference type="NCBI Taxonomy" id="3119039"/>
    <lineage>
        <taxon>Bacteria</taxon>
        <taxon>Pseudomonadati</taxon>
        <taxon>Spirochaetota</taxon>
        <taxon>Spirochaetia</taxon>
        <taxon>Spirochaetales</taxon>
        <taxon>Spirochaetaceae</taxon>
        <taxon>Candidatus Thalassospirochaeta</taxon>
    </lineage>
</organism>